<dbReference type="EMBL" id="CWOW01000018">
    <property type="protein sequence ID" value="CSB01055.1"/>
    <property type="molecule type" value="Genomic_DNA"/>
</dbReference>
<proteinExistence type="predicted"/>
<evidence type="ECO:0000313" key="1">
    <source>
        <dbReference type="EMBL" id="CSB01055.1"/>
    </source>
</evidence>
<organism evidence="1 2">
    <name type="scientific">Vibrio cholerae</name>
    <dbReference type="NCBI Taxonomy" id="666"/>
    <lineage>
        <taxon>Bacteria</taxon>
        <taxon>Pseudomonadati</taxon>
        <taxon>Pseudomonadota</taxon>
        <taxon>Gammaproteobacteria</taxon>
        <taxon>Vibrionales</taxon>
        <taxon>Vibrionaceae</taxon>
        <taxon>Vibrio</taxon>
    </lineage>
</organism>
<accession>A0A655RHG0</accession>
<protein>
    <submittedName>
        <fullName evidence="1">Uncharacterized protein</fullName>
    </submittedName>
</protein>
<dbReference type="AlphaFoldDB" id="A0A655RHG0"/>
<dbReference type="Proteomes" id="UP000044806">
    <property type="component" value="Unassembled WGS sequence"/>
</dbReference>
<reference evidence="1 2" key="1">
    <citation type="submission" date="2015-07" db="EMBL/GenBank/DDBJ databases">
        <authorList>
            <consortium name="Pathogen Informatics"/>
        </authorList>
    </citation>
    <scope>NUCLEOTIDE SEQUENCE [LARGE SCALE GENOMIC DNA]</scope>
    <source>
        <strain evidence="1 2">A51</strain>
    </source>
</reference>
<gene>
    <name evidence="1" type="ORF">ERS013165_03073</name>
</gene>
<evidence type="ECO:0000313" key="2">
    <source>
        <dbReference type="Proteomes" id="UP000044806"/>
    </source>
</evidence>
<sequence>MRARSELILLLTANTMQLAEHLCGQSHHSRCFGHVLRQARMEINAVSHWHVAHVLNASH</sequence>
<name>A0A655RHG0_VIBCL</name>